<evidence type="ECO:0000259" key="3">
    <source>
        <dbReference type="PROSITE" id="PS51677"/>
    </source>
</evidence>
<dbReference type="PROSITE" id="PS51677">
    <property type="entry name" value="NODB"/>
    <property type="match status" value="1"/>
</dbReference>
<feature type="region of interest" description="Disordered" evidence="1">
    <location>
        <begin position="263"/>
        <end position="284"/>
    </location>
</feature>
<feature type="compositionally biased region" description="Low complexity" evidence="1">
    <location>
        <begin position="263"/>
        <end position="278"/>
    </location>
</feature>
<organism evidence="4 5">
    <name type="scientific">Pseudonocardia parietis</name>
    <dbReference type="NCBI Taxonomy" id="570936"/>
    <lineage>
        <taxon>Bacteria</taxon>
        <taxon>Bacillati</taxon>
        <taxon>Actinomycetota</taxon>
        <taxon>Actinomycetes</taxon>
        <taxon>Pseudonocardiales</taxon>
        <taxon>Pseudonocardiaceae</taxon>
        <taxon>Pseudonocardia</taxon>
    </lineage>
</organism>
<dbReference type="InterPro" id="IPR011330">
    <property type="entry name" value="Glyco_hydro/deAcase_b/a-brl"/>
</dbReference>
<dbReference type="PANTHER" id="PTHR10587">
    <property type="entry name" value="GLYCOSYL TRANSFERASE-RELATED"/>
    <property type="match status" value="1"/>
</dbReference>
<dbReference type="CDD" id="cd10917">
    <property type="entry name" value="CE4_NodB_like_6s_7s"/>
    <property type="match status" value="1"/>
</dbReference>
<dbReference type="InterPro" id="IPR050248">
    <property type="entry name" value="Polysacc_deacetylase_ArnD"/>
</dbReference>
<reference evidence="4 5" key="1">
    <citation type="submission" date="2021-03" db="EMBL/GenBank/DDBJ databases">
        <title>Sequencing the genomes of 1000 actinobacteria strains.</title>
        <authorList>
            <person name="Klenk H.-P."/>
        </authorList>
    </citation>
    <scope>NUCLEOTIDE SEQUENCE [LARGE SCALE GENOMIC DNA]</scope>
    <source>
        <strain evidence="4 5">DSM 45256</strain>
    </source>
</reference>
<protein>
    <submittedName>
        <fullName evidence="4">Peptidoglycan/xylan/chitin deacetylase (PgdA/CDA1 family)</fullName>
    </submittedName>
</protein>
<evidence type="ECO:0000313" key="4">
    <source>
        <dbReference type="EMBL" id="MBP2368206.1"/>
    </source>
</evidence>
<gene>
    <name evidence="4" type="ORF">JOF36_003902</name>
</gene>
<dbReference type="PANTHER" id="PTHR10587:SF137">
    <property type="entry name" value="4-DEOXY-4-FORMAMIDO-L-ARABINOSE-PHOSPHOUNDECAPRENOL DEFORMYLASE ARND-RELATED"/>
    <property type="match status" value="1"/>
</dbReference>
<keyword evidence="2" id="KW-0812">Transmembrane</keyword>
<keyword evidence="2" id="KW-0472">Membrane</keyword>
<evidence type="ECO:0000256" key="2">
    <source>
        <dbReference type="SAM" id="Phobius"/>
    </source>
</evidence>
<dbReference type="EMBL" id="JAGINU010000001">
    <property type="protein sequence ID" value="MBP2368206.1"/>
    <property type="molecule type" value="Genomic_DNA"/>
</dbReference>
<dbReference type="Pfam" id="PF01522">
    <property type="entry name" value="Polysacc_deac_1"/>
    <property type="match status" value="1"/>
</dbReference>
<dbReference type="InterPro" id="IPR002509">
    <property type="entry name" value="NODB_dom"/>
</dbReference>
<name>A0ABS4VW92_9PSEU</name>
<evidence type="ECO:0000313" key="5">
    <source>
        <dbReference type="Proteomes" id="UP001519295"/>
    </source>
</evidence>
<evidence type="ECO:0000256" key="1">
    <source>
        <dbReference type="SAM" id="MobiDB-lite"/>
    </source>
</evidence>
<accession>A0ABS4VW92</accession>
<comment type="caution">
    <text evidence="4">The sequence shown here is derived from an EMBL/GenBank/DDBJ whole genome shotgun (WGS) entry which is preliminary data.</text>
</comment>
<dbReference type="Proteomes" id="UP001519295">
    <property type="component" value="Unassembled WGS sequence"/>
</dbReference>
<dbReference type="SUPFAM" id="SSF88713">
    <property type="entry name" value="Glycoside hydrolase/deacetylase"/>
    <property type="match status" value="1"/>
</dbReference>
<proteinExistence type="predicted"/>
<keyword evidence="2" id="KW-1133">Transmembrane helix</keyword>
<dbReference type="RefSeq" id="WP_245350904.1">
    <property type="nucleotide sequence ID" value="NZ_JAGINU010000001.1"/>
</dbReference>
<feature type="transmembrane region" description="Helical" evidence="2">
    <location>
        <begin position="21"/>
        <end position="41"/>
    </location>
</feature>
<sequence length="284" mass="29484">MLDARQRVILSQLLRPPYLQRWVVLLVVVAGILVLTGTGLARVAGGPAPDAVEQGALQAAPAPVGPAVRTATAAGGRTVALTFDDGPDPVITPQVLDLLAQYDAPATFCTVTQRAMEHWRLVRRIVAQGHRLCDHTSDHDPALASAPPADIARAMGISRAELITAAGGPGVPVSLFRAPQGAWSPALAEAAATSGMTPLGWSVDTRDWTGVPAATIVATVQRDLHDGGVILLHDGGGPRAETVGALRELLPWLRDQGYRIVLPDDPAAPAAPDGAGSAEPDEAR</sequence>
<feature type="domain" description="NodB homology" evidence="3">
    <location>
        <begin position="77"/>
        <end position="261"/>
    </location>
</feature>
<keyword evidence="5" id="KW-1185">Reference proteome</keyword>
<dbReference type="Gene3D" id="3.20.20.370">
    <property type="entry name" value="Glycoside hydrolase/deacetylase"/>
    <property type="match status" value="1"/>
</dbReference>